<keyword evidence="2" id="KW-1185">Reference proteome</keyword>
<dbReference type="AlphaFoldDB" id="A0A165Z0W9"/>
<protein>
    <submittedName>
        <fullName evidence="1">Uncharacterized protein</fullName>
    </submittedName>
</protein>
<proteinExistence type="predicted"/>
<reference evidence="1" key="2">
    <citation type="submission" date="2022-03" db="EMBL/GenBank/DDBJ databases">
        <title>Draft title - Genomic analysis of global carrot germplasm unveils the trajectory of domestication and the origin of high carotenoid orange carrot.</title>
        <authorList>
            <person name="Iorizzo M."/>
            <person name="Ellison S."/>
            <person name="Senalik D."/>
            <person name="Macko-Podgorni A."/>
            <person name="Grzebelus D."/>
            <person name="Bostan H."/>
            <person name="Rolling W."/>
            <person name="Curaba J."/>
            <person name="Simon P."/>
        </authorList>
    </citation>
    <scope>NUCLEOTIDE SEQUENCE</scope>
    <source>
        <tissue evidence="1">Leaf</tissue>
    </source>
</reference>
<sequence>MGVAVLIINMSKYFIETLRAVRPISRSKPKPGLFGPVPFSHLSLLGFELVPVST</sequence>
<name>A0A165Z0W9_DAUCS</name>
<gene>
    <name evidence="1" type="ORF">DCAR_0417925</name>
</gene>
<reference evidence="1" key="1">
    <citation type="journal article" date="2016" name="Nat. Genet.">
        <title>A high-quality carrot genome assembly provides new insights into carotenoid accumulation and asterid genome evolution.</title>
        <authorList>
            <person name="Iorizzo M."/>
            <person name="Ellison S."/>
            <person name="Senalik D."/>
            <person name="Zeng P."/>
            <person name="Satapoomin P."/>
            <person name="Huang J."/>
            <person name="Bowman M."/>
            <person name="Iovene M."/>
            <person name="Sanseverino W."/>
            <person name="Cavagnaro P."/>
            <person name="Yildiz M."/>
            <person name="Macko-Podgorni A."/>
            <person name="Moranska E."/>
            <person name="Grzebelus E."/>
            <person name="Grzebelus D."/>
            <person name="Ashrafi H."/>
            <person name="Zheng Z."/>
            <person name="Cheng S."/>
            <person name="Spooner D."/>
            <person name="Van Deynze A."/>
            <person name="Simon P."/>
        </authorList>
    </citation>
    <scope>NUCLEOTIDE SEQUENCE</scope>
    <source>
        <tissue evidence="1">Leaf</tissue>
    </source>
</reference>
<evidence type="ECO:0000313" key="2">
    <source>
        <dbReference type="Proteomes" id="UP000077755"/>
    </source>
</evidence>
<organism evidence="1 2">
    <name type="scientific">Daucus carota subsp. sativus</name>
    <name type="common">Carrot</name>
    <dbReference type="NCBI Taxonomy" id="79200"/>
    <lineage>
        <taxon>Eukaryota</taxon>
        <taxon>Viridiplantae</taxon>
        <taxon>Streptophyta</taxon>
        <taxon>Embryophyta</taxon>
        <taxon>Tracheophyta</taxon>
        <taxon>Spermatophyta</taxon>
        <taxon>Magnoliopsida</taxon>
        <taxon>eudicotyledons</taxon>
        <taxon>Gunneridae</taxon>
        <taxon>Pentapetalae</taxon>
        <taxon>asterids</taxon>
        <taxon>campanulids</taxon>
        <taxon>Apiales</taxon>
        <taxon>Apiaceae</taxon>
        <taxon>Apioideae</taxon>
        <taxon>Scandiceae</taxon>
        <taxon>Daucinae</taxon>
        <taxon>Daucus</taxon>
        <taxon>Daucus sect. Daucus</taxon>
    </lineage>
</organism>
<accession>A0A165Z0W9</accession>
<evidence type="ECO:0000313" key="1">
    <source>
        <dbReference type="EMBL" id="WOG98581.1"/>
    </source>
</evidence>
<dbReference type="Gramene" id="KZM99483">
    <property type="protein sequence ID" value="KZM99483"/>
    <property type="gene ID" value="DCAR_013155"/>
</dbReference>
<dbReference type="Proteomes" id="UP000077755">
    <property type="component" value="Chromosome 4"/>
</dbReference>
<dbReference type="EMBL" id="CP093346">
    <property type="protein sequence ID" value="WOG98581.1"/>
    <property type="molecule type" value="Genomic_DNA"/>
</dbReference>